<protein>
    <submittedName>
        <fullName evidence="2">Uncharacterized protein</fullName>
    </submittedName>
</protein>
<dbReference type="EMBL" id="LASV01000754">
    <property type="protein sequence ID" value="KKA16530.1"/>
    <property type="molecule type" value="Genomic_DNA"/>
</dbReference>
<gene>
    <name evidence="2" type="ORF">T310_9876</name>
</gene>
<keyword evidence="3" id="KW-1185">Reference proteome</keyword>
<evidence type="ECO:0000256" key="1">
    <source>
        <dbReference type="SAM" id="MobiDB-lite"/>
    </source>
</evidence>
<feature type="region of interest" description="Disordered" evidence="1">
    <location>
        <begin position="149"/>
        <end position="175"/>
    </location>
</feature>
<dbReference type="Proteomes" id="UP000053958">
    <property type="component" value="Unassembled WGS sequence"/>
</dbReference>
<proteinExistence type="predicted"/>
<organism evidence="2 3">
    <name type="scientific">Rasamsonia emersonii (strain ATCC 16479 / CBS 393.64 / IMI 116815)</name>
    <dbReference type="NCBI Taxonomy" id="1408163"/>
    <lineage>
        <taxon>Eukaryota</taxon>
        <taxon>Fungi</taxon>
        <taxon>Dikarya</taxon>
        <taxon>Ascomycota</taxon>
        <taxon>Pezizomycotina</taxon>
        <taxon>Eurotiomycetes</taxon>
        <taxon>Eurotiomycetidae</taxon>
        <taxon>Eurotiales</taxon>
        <taxon>Trichocomaceae</taxon>
        <taxon>Rasamsonia</taxon>
    </lineage>
</organism>
<reference evidence="2 3" key="1">
    <citation type="submission" date="2015-04" db="EMBL/GenBank/DDBJ databases">
        <authorList>
            <person name="Heijne W.H."/>
            <person name="Fedorova N.D."/>
            <person name="Nierman W.C."/>
            <person name="Vollebregt A.W."/>
            <person name="Zhao Z."/>
            <person name="Wu L."/>
            <person name="Kumar M."/>
            <person name="Stam H."/>
            <person name="van den Berg M.A."/>
            <person name="Pel H.J."/>
        </authorList>
    </citation>
    <scope>NUCLEOTIDE SEQUENCE [LARGE SCALE GENOMIC DNA]</scope>
    <source>
        <strain evidence="2 3">CBS 393.64</strain>
    </source>
</reference>
<evidence type="ECO:0000313" key="2">
    <source>
        <dbReference type="EMBL" id="KKA16530.1"/>
    </source>
</evidence>
<accession>A0A0F4YEF7</accession>
<dbReference type="RefSeq" id="XP_013323142.1">
    <property type="nucleotide sequence ID" value="XM_013467688.1"/>
</dbReference>
<dbReference type="GeneID" id="25321798"/>
<comment type="caution">
    <text evidence="2">The sequence shown here is derived from an EMBL/GenBank/DDBJ whole genome shotgun (WGS) entry which is preliminary data.</text>
</comment>
<evidence type="ECO:0000313" key="3">
    <source>
        <dbReference type="Proteomes" id="UP000053958"/>
    </source>
</evidence>
<dbReference type="AlphaFoldDB" id="A0A0F4YEF7"/>
<sequence length="207" mass="22239">MFLMIAFPGMDEGLGHGMSHSGLGIDVMVVCLNVRSVFLIILLLNVRESNDNGVPAPAGPLHAPATNSPVAAAPPMFQECRDALMIPMKETERCCPSIWMGTRYTESARSGTEGDSHEAIVKHSFYESRADSLSGRKGAAVRLGCNENAGHSADERNRGCPSKPSTGTNTGAKVGRRKNMLTNMIALAIEDNIRRIMTKGSHGKNMI</sequence>
<name>A0A0F4YEF7_RASE3</name>